<feature type="transmembrane region" description="Helical" evidence="12">
    <location>
        <begin position="21"/>
        <end position="41"/>
    </location>
</feature>
<comment type="catalytic activity">
    <reaction evidence="1 11">
        <text>a 1-acyl-sn-glycero-3-phosphate + an acyl-CoA = a 1,2-diacyl-sn-glycero-3-phosphate + CoA</text>
        <dbReference type="Rhea" id="RHEA:19709"/>
        <dbReference type="ChEBI" id="CHEBI:57287"/>
        <dbReference type="ChEBI" id="CHEBI:57970"/>
        <dbReference type="ChEBI" id="CHEBI:58342"/>
        <dbReference type="ChEBI" id="CHEBI:58608"/>
        <dbReference type="EC" id="2.3.1.51"/>
    </reaction>
</comment>
<keyword evidence="8 11" id="KW-0808">Transferase</keyword>
<name>A0A5D4XS70_9GAMM</name>
<dbReference type="NCBIfam" id="TIGR00530">
    <property type="entry name" value="AGP_acyltrn"/>
    <property type="match status" value="1"/>
</dbReference>
<evidence type="ECO:0000256" key="12">
    <source>
        <dbReference type="SAM" id="Phobius"/>
    </source>
</evidence>
<keyword evidence="7 11" id="KW-0444">Lipid biosynthesis</keyword>
<comment type="similarity">
    <text evidence="4 11">Belongs to the 1-acyl-sn-glycerol-3-phosphate acyltransferase family.</text>
</comment>
<feature type="domain" description="Phospholipid/glycerol acyltransferase" evidence="13">
    <location>
        <begin position="86"/>
        <end position="200"/>
    </location>
</feature>
<comment type="pathway">
    <text evidence="3">Lipid metabolism.</text>
</comment>
<reference evidence="14 15" key="1">
    <citation type="submission" date="2019-08" db="EMBL/GenBank/DDBJ databases">
        <title>Luteimonas viscosus sp. nov., isolated from soil of a sunflower field.</title>
        <authorList>
            <person name="Jianli Z."/>
            <person name="Ying Z."/>
        </authorList>
    </citation>
    <scope>NUCLEOTIDE SEQUENCE [LARGE SCALE GENOMIC DNA]</scope>
    <source>
        <strain evidence="14 15">XBU10</strain>
    </source>
</reference>
<keyword evidence="12" id="KW-0472">Membrane</keyword>
<evidence type="ECO:0000256" key="11">
    <source>
        <dbReference type="RuleBase" id="RU361267"/>
    </source>
</evidence>
<keyword evidence="9 11" id="KW-0443">Lipid metabolism</keyword>
<dbReference type="SUPFAM" id="SSF69593">
    <property type="entry name" value="Glycerol-3-phosphate (1)-acyltransferase"/>
    <property type="match status" value="1"/>
</dbReference>
<dbReference type="AlphaFoldDB" id="A0A5D4XS70"/>
<dbReference type="OrthoDB" id="9812274at2"/>
<evidence type="ECO:0000256" key="5">
    <source>
        <dbReference type="ARBA" id="ARBA00013211"/>
    </source>
</evidence>
<dbReference type="EC" id="2.3.1.51" evidence="5 11"/>
<keyword evidence="12" id="KW-0812">Transmembrane</keyword>
<evidence type="ECO:0000259" key="13">
    <source>
        <dbReference type="SMART" id="SM00563"/>
    </source>
</evidence>
<keyword evidence="11" id="KW-1208">Phospholipid metabolism</keyword>
<sequence length="255" mass="28175">MSRRDAGRAGAGRVMWRVYNTIQFAFTLAWTAGWITLALLLRPFSGPQARLPLRMAARCWAPGLLWGAGARLRVEGLERVDWSKPCLFVANHQSVIDICALFRAIPVPLRFLLKEEMKRVPFVGWYARATGMLFIVRDNARAGAMFRREAAALLARGHRLCLFPEGTRSRNGEVAPFKAGSLQAAIDAGVAVVPVALHGAGRVLPVDGFFRVRPGTIRVRFGTPLPVRDEGRPVARQALAERAQAQVVAMLRELQ</sequence>
<dbReference type="GO" id="GO:0016024">
    <property type="term" value="P:CDP-diacylglycerol biosynthetic process"/>
    <property type="evidence" value="ECO:0007669"/>
    <property type="project" value="UniProtKB-UniPathway"/>
</dbReference>
<dbReference type="EMBL" id="VTFT01000001">
    <property type="protein sequence ID" value="TYT26815.1"/>
    <property type="molecule type" value="Genomic_DNA"/>
</dbReference>
<dbReference type="GO" id="GO:0006654">
    <property type="term" value="P:phosphatidic acid biosynthetic process"/>
    <property type="evidence" value="ECO:0007669"/>
    <property type="project" value="TreeGrafter"/>
</dbReference>
<accession>A0A5D4XS70</accession>
<dbReference type="InterPro" id="IPR004552">
    <property type="entry name" value="AGP_acyltrans"/>
</dbReference>
<comment type="pathway">
    <text evidence="2">Phospholipid metabolism; CDP-diacylglycerol biosynthesis; CDP-diacylglycerol from sn-glycerol 3-phosphate: step 2/3.</text>
</comment>
<evidence type="ECO:0000256" key="3">
    <source>
        <dbReference type="ARBA" id="ARBA00005189"/>
    </source>
</evidence>
<comment type="domain">
    <text evidence="11">The HXXXXD motif is essential for acyltransferase activity and may constitute the binding site for the phosphate moiety of the glycerol-3-phosphate.</text>
</comment>
<dbReference type="SMART" id="SM00563">
    <property type="entry name" value="PlsC"/>
    <property type="match status" value="1"/>
</dbReference>
<evidence type="ECO:0000256" key="7">
    <source>
        <dbReference type="ARBA" id="ARBA00022516"/>
    </source>
</evidence>
<proteinExistence type="inferred from homology"/>
<keyword evidence="12" id="KW-1133">Transmembrane helix</keyword>
<evidence type="ECO:0000313" key="15">
    <source>
        <dbReference type="Proteomes" id="UP000324973"/>
    </source>
</evidence>
<evidence type="ECO:0000256" key="8">
    <source>
        <dbReference type="ARBA" id="ARBA00022679"/>
    </source>
</evidence>
<evidence type="ECO:0000256" key="1">
    <source>
        <dbReference type="ARBA" id="ARBA00001141"/>
    </source>
</evidence>
<dbReference type="InterPro" id="IPR002123">
    <property type="entry name" value="Plipid/glycerol_acylTrfase"/>
</dbReference>
<dbReference type="CDD" id="cd07989">
    <property type="entry name" value="LPLAT_AGPAT-like"/>
    <property type="match status" value="1"/>
</dbReference>
<dbReference type="UniPathway" id="UPA00557">
    <property type="reaction ID" value="UER00613"/>
</dbReference>
<gene>
    <name evidence="14" type="ORF">FZO89_11385</name>
</gene>
<keyword evidence="15" id="KW-1185">Reference proteome</keyword>
<protein>
    <recommendedName>
        <fullName evidence="6 11">1-acyl-sn-glycerol-3-phosphate acyltransferase</fullName>
        <ecNumber evidence="5 11">2.3.1.51</ecNumber>
    </recommendedName>
</protein>
<dbReference type="GO" id="GO:0016020">
    <property type="term" value="C:membrane"/>
    <property type="evidence" value="ECO:0007669"/>
    <property type="project" value="InterPro"/>
</dbReference>
<evidence type="ECO:0000256" key="9">
    <source>
        <dbReference type="ARBA" id="ARBA00023098"/>
    </source>
</evidence>
<evidence type="ECO:0000313" key="14">
    <source>
        <dbReference type="EMBL" id="TYT26815.1"/>
    </source>
</evidence>
<comment type="caution">
    <text evidence="14">The sequence shown here is derived from an EMBL/GenBank/DDBJ whole genome shotgun (WGS) entry which is preliminary data.</text>
</comment>
<organism evidence="14 15">
    <name type="scientific">Luteimonas viscosa</name>
    <dbReference type="NCBI Taxonomy" id="1132694"/>
    <lineage>
        <taxon>Bacteria</taxon>
        <taxon>Pseudomonadati</taxon>
        <taxon>Pseudomonadota</taxon>
        <taxon>Gammaproteobacteria</taxon>
        <taxon>Lysobacterales</taxon>
        <taxon>Lysobacteraceae</taxon>
        <taxon>Luteimonas</taxon>
    </lineage>
</organism>
<evidence type="ECO:0000256" key="6">
    <source>
        <dbReference type="ARBA" id="ARBA00016139"/>
    </source>
</evidence>
<evidence type="ECO:0000256" key="2">
    <source>
        <dbReference type="ARBA" id="ARBA00004728"/>
    </source>
</evidence>
<dbReference type="PANTHER" id="PTHR10434:SF64">
    <property type="entry name" value="1-ACYL-SN-GLYCEROL-3-PHOSPHATE ACYLTRANSFERASE-RELATED"/>
    <property type="match status" value="1"/>
</dbReference>
<evidence type="ECO:0000256" key="4">
    <source>
        <dbReference type="ARBA" id="ARBA00008655"/>
    </source>
</evidence>
<dbReference type="PANTHER" id="PTHR10434">
    <property type="entry name" value="1-ACYL-SN-GLYCEROL-3-PHOSPHATE ACYLTRANSFERASE"/>
    <property type="match status" value="1"/>
</dbReference>
<evidence type="ECO:0000256" key="10">
    <source>
        <dbReference type="ARBA" id="ARBA00023315"/>
    </source>
</evidence>
<dbReference type="Pfam" id="PF01553">
    <property type="entry name" value="Acyltransferase"/>
    <property type="match status" value="1"/>
</dbReference>
<dbReference type="GO" id="GO:0003841">
    <property type="term" value="F:1-acylglycerol-3-phosphate O-acyltransferase activity"/>
    <property type="evidence" value="ECO:0007669"/>
    <property type="project" value="UniProtKB-UniRule"/>
</dbReference>
<dbReference type="Proteomes" id="UP000324973">
    <property type="component" value="Unassembled WGS sequence"/>
</dbReference>
<keyword evidence="10 11" id="KW-0012">Acyltransferase</keyword>
<keyword evidence="11" id="KW-0594">Phospholipid biosynthesis</keyword>